<protein>
    <recommendedName>
        <fullName evidence="4">Outer dense fiber protein 1</fullName>
    </recommendedName>
</protein>
<keyword evidence="9" id="KW-0744">Spermatogenesis</keyword>
<sequence length="216" mass="25307">MTALTCLLDKIKREIREVDRGLRHLRCLAEVNARCLCSVYLHPFCTCRVHPFPFCLCGTRRYSHLCCLCDLYPYCLCDRHHYCPFRPSLRSLERRTCRFLQEEKRELAKLRRQTNRMLVGDLDRSSVLASVDMCEFEPDQVKVKVKDGKVSVSAERENTYECLGSKNYSYMNICKEFNLPPGVDEKDVIYSFGTDNVVKIETLCELPGYYERKMIL</sequence>
<keyword evidence="7" id="KW-0221">Differentiation</keyword>
<evidence type="ECO:0000256" key="4">
    <source>
        <dbReference type="ARBA" id="ARBA00019020"/>
    </source>
</evidence>
<dbReference type="GO" id="GO:0007283">
    <property type="term" value="P:spermatogenesis"/>
    <property type="evidence" value="ECO:0007669"/>
    <property type="project" value="UniProtKB-KW"/>
</dbReference>
<evidence type="ECO:0000313" key="12">
    <source>
        <dbReference type="Ensembl" id="ENSOANP00000043274.1"/>
    </source>
</evidence>
<feature type="domain" description="SHSP" evidence="11">
    <location>
        <begin position="130"/>
        <end position="200"/>
    </location>
</feature>
<dbReference type="GO" id="GO:0005813">
    <property type="term" value="C:centrosome"/>
    <property type="evidence" value="ECO:0007669"/>
    <property type="project" value="UniProtKB-SubCell"/>
</dbReference>
<evidence type="ECO:0000256" key="7">
    <source>
        <dbReference type="ARBA" id="ARBA00022782"/>
    </source>
</evidence>
<dbReference type="PANTHER" id="PTHR17125:SF2">
    <property type="entry name" value="OUTER DENSE FIBER PROTEIN 1"/>
    <property type="match status" value="1"/>
</dbReference>
<dbReference type="SUPFAM" id="SSF49764">
    <property type="entry name" value="HSP20-like chaperones"/>
    <property type="match status" value="1"/>
</dbReference>
<dbReference type="Proteomes" id="UP000002279">
    <property type="component" value="Chromosome 4"/>
</dbReference>
<dbReference type="OrthoDB" id="1431247at2759"/>
<keyword evidence="5" id="KW-0217">Developmental protein</keyword>
<dbReference type="Pfam" id="PF00011">
    <property type="entry name" value="HSP20"/>
    <property type="match status" value="1"/>
</dbReference>
<evidence type="ECO:0000256" key="6">
    <source>
        <dbReference type="ARBA" id="ARBA00022490"/>
    </source>
</evidence>
<dbReference type="AlphaFoldDB" id="A0A6I8NPY8"/>
<name>A0A6I8NPY8_ORNAN</name>
<dbReference type="GO" id="GO:0030154">
    <property type="term" value="P:cell differentiation"/>
    <property type="evidence" value="ECO:0007669"/>
    <property type="project" value="UniProtKB-KW"/>
</dbReference>
<evidence type="ECO:0000256" key="9">
    <source>
        <dbReference type="ARBA" id="ARBA00022871"/>
    </source>
</evidence>
<dbReference type="InterPro" id="IPR008978">
    <property type="entry name" value="HSP20-like_chaperone"/>
</dbReference>
<evidence type="ECO:0000256" key="1">
    <source>
        <dbReference type="ARBA" id="ARBA00001979"/>
    </source>
</evidence>
<reference evidence="12" key="2">
    <citation type="submission" date="2025-08" db="UniProtKB">
        <authorList>
            <consortium name="Ensembl"/>
        </authorList>
    </citation>
    <scope>IDENTIFICATION</scope>
    <source>
        <strain evidence="12">Glennie</strain>
    </source>
</reference>
<dbReference type="Bgee" id="ENSOANG00000046954">
    <property type="expression patterns" value="Expressed in testis and 1 other cell type or tissue"/>
</dbReference>
<evidence type="ECO:0000256" key="2">
    <source>
        <dbReference type="ARBA" id="ARBA00004230"/>
    </source>
</evidence>
<accession>A0A6I8NPY8</accession>
<evidence type="ECO:0000256" key="5">
    <source>
        <dbReference type="ARBA" id="ARBA00022473"/>
    </source>
</evidence>
<gene>
    <name evidence="12" type="primary">ODF1</name>
</gene>
<evidence type="ECO:0000259" key="11">
    <source>
        <dbReference type="Pfam" id="PF00011"/>
    </source>
</evidence>
<dbReference type="Ensembl" id="ENSOANT00000047923.1">
    <property type="protein sequence ID" value="ENSOANP00000043274.1"/>
    <property type="gene ID" value="ENSOANG00000046954.1"/>
</dbReference>
<keyword evidence="13" id="KW-1185">Reference proteome</keyword>
<evidence type="ECO:0000313" key="13">
    <source>
        <dbReference type="Proteomes" id="UP000002279"/>
    </source>
</evidence>
<keyword evidence="8" id="KW-0282">Flagellum</keyword>
<organism evidence="12 13">
    <name type="scientific">Ornithorhynchus anatinus</name>
    <name type="common">Duckbill platypus</name>
    <dbReference type="NCBI Taxonomy" id="9258"/>
    <lineage>
        <taxon>Eukaryota</taxon>
        <taxon>Metazoa</taxon>
        <taxon>Chordata</taxon>
        <taxon>Craniata</taxon>
        <taxon>Vertebrata</taxon>
        <taxon>Euteleostomi</taxon>
        <taxon>Mammalia</taxon>
        <taxon>Monotremata</taxon>
        <taxon>Ornithorhynchidae</taxon>
        <taxon>Ornithorhynchus</taxon>
    </lineage>
</organism>
<dbReference type="RefSeq" id="XP_028919256.1">
    <property type="nucleotide sequence ID" value="XM_029063423.2"/>
</dbReference>
<dbReference type="CTD" id="4956"/>
<comment type="function">
    <text evidence="1">Component of the outer dense fibers (ODF) of spermatozoa. ODF are filamentous structures located on the outside of the axoneme in the midpiece and principal piece of the mammalian sperm tail and may help to maintain the passive elastic structures and elastic recoil of the sperm tail.</text>
</comment>
<dbReference type="InParanoid" id="A0A6I8NPY8"/>
<dbReference type="OMA" id="CCLLHPY"/>
<proteinExistence type="predicted"/>
<dbReference type="GO" id="GO:0099513">
    <property type="term" value="C:polymeric cytoskeletal fiber"/>
    <property type="evidence" value="ECO:0007669"/>
    <property type="project" value="InterPro"/>
</dbReference>
<evidence type="ECO:0000256" key="10">
    <source>
        <dbReference type="ARBA" id="ARBA00023069"/>
    </source>
</evidence>
<reference evidence="12 13" key="1">
    <citation type="journal article" date="2008" name="Nature">
        <title>Genome analysis of the platypus reveals unique signatures of evolution.</title>
        <authorList>
            <person name="Warren W.C."/>
            <person name="Hillier L.W."/>
            <person name="Marshall Graves J.A."/>
            <person name="Birney E."/>
            <person name="Ponting C.P."/>
            <person name="Grutzner F."/>
            <person name="Belov K."/>
            <person name="Miller W."/>
            <person name="Clarke L."/>
            <person name="Chinwalla A.T."/>
            <person name="Yang S.P."/>
            <person name="Heger A."/>
            <person name="Locke D.P."/>
            <person name="Miethke P."/>
            <person name="Waters P.D."/>
            <person name="Veyrunes F."/>
            <person name="Fulton L."/>
            <person name="Fulton B."/>
            <person name="Graves T."/>
            <person name="Wallis J."/>
            <person name="Puente X.S."/>
            <person name="Lopez-Otin C."/>
            <person name="Ordonez G.R."/>
            <person name="Eichler E.E."/>
            <person name="Chen L."/>
            <person name="Cheng Z."/>
            <person name="Deakin J.E."/>
            <person name="Alsop A."/>
            <person name="Thompson K."/>
            <person name="Kirby P."/>
            <person name="Papenfuss A.T."/>
            <person name="Wakefield M.J."/>
            <person name="Olender T."/>
            <person name="Lancet D."/>
            <person name="Huttley G.A."/>
            <person name="Smit A.F."/>
            <person name="Pask A."/>
            <person name="Temple-Smith P."/>
            <person name="Batzer M.A."/>
            <person name="Walker J.A."/>
            <person name="Konkel M.K."/>
            <person name="Harris R.S."/>
            <person name="Whittington C.M."/>
            <person name="Wong E.S."/>
            <person name="Gemmell N.J."/>
            <person name="Buschiazzo E."/>
            <person name="Vargas Jentzsch I.M."/>
            <person name="Merkel A."/>
            <person name="Schmitz J."/>
            <person name="Zemann A."/>
            <person name="Churakov G."/>
            <person name="Kriegs J.O."/>
            <person name="Brosius J."/>
            <person name="Murchison E.P."/>
            <person name="Sachidanandam R."/>
            <person name="Smith C."/>
            <person name="Hannon G.J."/>
            <person name="Tsend-Ayush E."/>
            <person name="McMillan D."/>
            <person name="Attenborough R."/>
            <person name="Rens W."/>
            <person name="Ferguson-Smith M."/>
            <person name="Lefevre C.M."/>
            <person name="Sharp J.A."/>
            <person name="Nicholas K.R."/>
            <person name="Ray D.A."/>
            <person name="Kube M."/>
            <person name="Reinhardt R."/>
            <person name="Pringle T.H."/>
            <person name="Taylor J."/>
            <person name="Jones R.C."/>
            <person name="Nixon B."/>
            <person name="Dacheux J.L."/>
            <person name="Niwa H."/>
            <person name="Sekita Y."/>
            <person name="Huang X."/>
            <person name="Stark A."/>
            <person name="Kheradpour P."/>
            <person name="Kellis M."/>
            <person name="Flicek P."/>
            <person name="Chen Y."/>
            <person name="Webber C."/>
            <person name="Hardison R."/>
            <person name="Nelson J."/>
            <person name="Hallsworth-Pepin K."/>
            <person name="Delehaunty K."/>
            <person name="Markovic C."/>
            <person name="Minx P."/>
            <person name="Feng Y."/>
            <person name="Kremitzki C."/>
            <person name="Mitreva M."/>
            <person name="Glasscock J."/>
            <person name="Wylie T."/>
            <person name="Wohldmann P."/>
            <person name="Thiru P."/>
            <person name="Nhan M.N."/>
            <person name="Pohl C.S."/>
            <person name="Smith S.M."/>
            <person name="Hou S."/>
            <person name="Nefedov M."/>
            <person name="de Jong P.J."/>
            <person name="Renfree M.B."/>
            <person name="Mardis E.R."/>
            <person name="Wilson R.K."/>
        </authorList>
    </citation>
    <scope>NUCLEOTIDE SEQUENCE [LARGE SCALE GENOMIC DNA]</scope>
    <source>
        <strain evidence="12 13">Glennie</strain>
    </source>
</reference>
<dbReference type="InterPro" id="IPR037389">
    <property type="entry name" value="ODFP"/>
</dbReference>
<keyword evidence="10" id="KW-0966">Cell projection</keyword>
<dbReference type="GeneID" id="100086304"/>
<comment type="subcellular location">
    <subcellularLocation>
        <location evidence="2">Cell projection</location>
        <location evidence="2">Cilium</location>
        <location evidence="2">Flagellum</location>
    </subcellularLocation>
    <subcellularLocation>
        <location evidence="3">Cytoplasm</location>
        <location evidence="3">Cytoskeleton</location>
        <location evidence="3">Microtubule organizing center</location>
        <location evidence="3">Centrosome</location>
    </subcellularLocation>
</comment>
<dbReference type="FunCoup" id="A0A6I8NPY8">
    <property type="interactions" value="22"/>
</dbReference>
<evidence type="ECO:0000256" key="3">
    <source>
        <dbReference type="ARBA" id="ARBA00004300"/>
    </source>
</evidence>
<dbReference type="PANTHER" id="PTHR17125">
    <property type="entry name" value="OUTER DENSE FIBER PROTEIN 1"/>
    <property type="match status" value="1"/>
</dbReference>
<reference evidence="12" key="3">
    <citation type="submission" date="2025-09" db="UniProtKB">
        <authorList>
            <consortium name="Ensembl"/>
        </authorList>
    </citation>
    <scope>IDENTIFICATION</scope>
    <source>
        <strain evidence="12">Glennie</strain>
    </source>
</reference>
<dbReference type="Gene3D" id="2.60.40.790">
    <property type="match status" value="1"/>
</dbReference>
<dbReference type="KEGG" id="oaa:100086304"/>
<keyword evidence="6" id="KW-0963">Cytoplasm</keyword>
<dbReference type="GeneTree" id="ENSGT00440000038909"/>
<dbReference type="GO" id="GO:0031514">
    <property type="term" value="C:motile cilium"/>
    <property type="evidence" value="ECO:0007669"/>
    <property type="project" value="UniProtKB-SubCell"/>
</dbReference>
<keyword evidence="10" id="KW-0969">Cilium</keyword>
<evidence type="ECO:0000256" key="8">
    <source>
        <dbReference type="ARBA" id="ARBA00022846"/>
    </source>
</evidence>
<dbReference type="InterPro" id="IPR002068">
    <property type="entry name" value="A-crystallin/Hsp20_dom"/>
</dbReference>